<dbReference type="EMBL" id="FNGP01000001">
    <property type="protein sequence ID" value="SDL10989.1"/>
    <property type="molecule type" value="Genomic_DNA"/>
</dbReference>
<dbReference type="GO" id="GO:0016757">
    <property type="term" value="F:glycosyltransferase activity"/>
    <property type="evidence" value="ECO:0007669"/>
    <property type="project" value="TreeGrafter"/>
</dbReference>
<protein>
    <submittedName>
        <fullName evidence="1">Spore coat polysaccharide biosynthesis protein SpsG, predicted glycosyltransferase</fullName>
    </submittedName>
</protein>
<organism evidence="1 2">
    <name type="scientific">Tessaracoccus oleiagri</name>
    <dbReference type="NCBI Taxonomy" id="686624"/>
    <lineage>
        <taxon>Bacteria</taxon>
        <taxon>Bacillati</taxon>
        <taxon>Actinomycetota</taxon>
        <taxon>Actinomycetes</taxon>
        <taxon>Propionibacteriales</taxon>
        <taxon>Propionibacteriaceae</taxon>
        <taxon>Tessaracoccus</taxon>
    </lineage>
</organism>
<dbReference type="PANTHER" id="PTHR21015:SF22">
    <property type="entry name" value="GLYCOSYLTRANSFERASE"/>
    <property type="match status" value="1"/>
</dbReference>
<dbReference type="SUPFAM" id="SSF53756">
    <property type="entry name" value="UDP-Glycosyltransferase/glycogen phosphorylase"/>
    <property type="match status" value="1"/>
</dbReference>
<evidence type="ECO:0000313" key="2">
    <source>
        <dbReference type="Proteomes" id="UP000199475"/>
    </source>
</evidence>
<dbReference type="STRING" id="686624.SAMN04488242_0242"/>
<dbReference type="AlphaFoldDB" id="A0A1G9HDL3"/>
<accession>A0A1G9HDL3</accession>
<gene>
    <name evidence="1" type="ORF">SAMN04488242_0242</name>
</gene>
<keyword evidence="2" id="KW-1185">Reference proteome</keyword>
<name>A0A1G9HDL3_9ACTN</name>
<sequence>MNPSVSESLHVGIRCDATARGGTGHLVRQTALAEELQARGHHATFYGESDVEWAGRLVARLGLEFVTPEYDFAAQVRADAVDAVMIDGYPFPAELGEALRASGLPVAAMVDGDFGRHQDADLYVDQNLGSEDPGLANWLVGPEYVLLRDVVRSRRDVARAHSDPPRVLVVFGGSDPFGGCPVAVELLASTGLPMHVVAVAASPERRAELEAIPVVAGQSLEVVGTQDDLPGLALTCDFVVSAAGSSVWEFACLGIPTGLVCVVDNQVIAYEAATSELAVAVGQLDRLRHNDAARDAARSALARLVEDAGWRAQLSEGGRRLVDGDGRVRVVDAIERLVRR</sequence>
<dbReference type="Gene3D" id="3.40.50.11190">
    <property type="match status" value="1"/>
</dbReference>
<evidence type="ECO:0000313" key="1">
    <source>
        <dbReference type="EMBL" id="SDL10989.1"/>
    </source>
</evidence>
<dbReference type="PANTHER" id="PTHR21015">
    <property type="entry name" value="UDP-N-ACETYLGLUCOSAMINE--N-ACETYLMURAMYL-(PENTAPEPTIDE) PYROPHOSPHORYL-UNDECAPRENOL N-ACETYLGLUCOSAMINE TRANSFERASE 1"/>
    <property type="match status" value="1"/>
</dbReference>
<dbReference type="Proteomes" id="UP000199475">
    <property type="component" value="Unassembled WGS sequence"/>
</dbReference>
<proteinExistence type="predicted"/>
<keyword evidence="1" id="KW-0808">Transferase</keyword>
<dbReference type="Gene3D" id="3.40.50.2000">
    <property type="entry name" value="Glycogen Phosphorylase B"/>
    <property type="match status" value="1"/>
</dbReference>
<reference evidence="1 2" key="1">
    <citation type="submission" date="2016-10" db="EMBL/GenBank/DDBJ databases">
        <authorList>
            <person name="de Groot N.N."/>
        </authorList>
    </citation>
    <scope>NUCLEOTIDE SEQUENCE [LARGE SCALE GENOMIC DNA]</scope>
    <source>
        <strain evidence="1 2">CGMCC 1.9159</strain>
    </source>
</reference>